<evidence type="ECO:0000256" key="2">
    <source>
        <dbReference type="ARBA" id="ARBA00006484"/>
    </source>
</evidence>
<dbReference type="PRINTS" id="PR00081">
    <property type="entry name" value="GDHRDH"/>
</dbReference>
<protein>
    <submittedName>
        <fullName evidence="9">Uncharacterized protein</fullName>
    </submittedName>
</protein>
<evidence type="ECO:0000256" key="3">
    <source>
        <dbReference type="ARBA" id="ARBA00006757"/>
    </source>
</evidence>
<feature type="transmembrane region" description="Helical" evidence="8">
    <location>
        <begin position="865"/>
        <end position="888"/>
    </location>
</feature>
<dbReference type="GO" id="GO:0016829">
    <property type="term" value="F:lyase activity"/>
    <property type="evidence" value="ECO:0007669"/>
    <property type="project" value="InterPro"/>
</dbReference>
<name>A0A4E9ELR1_GIBZA</name>
<evidence type="ECO:0000256" key="5">
    <source>
        <dbReference type="ARBA" id="ARBA00022857"/>
    </source>
</evidence>
<feature type="transmembrane region" description="Helical" evidence="8">
    <location>
        <begin position="9"/>
        <end position="31"/>
    </location>
</feature>
<gene>
    <name evidence="9" type="ORF">FUG_LOCUS542020</name>
</gene>
<feature type="transmembrane region" description="Helical" evidence="8">
    <location>
        <begin position="806"/>
        <end position="829"/>
    </location>
</feature>
<evidence type="ECO:0000256" key="8">
    <source>
        <dbReference type="SAM" id="Phobius"/>
    </source>
</evidence>
<keyword evidence="6 8" id="KW-1133">Transmembrane helix</keyword>
<keyword evidence="5" id="KW-0521">NADP</keyword>
<dbReference type="AlphaFoldDB" id="A0A4E9ELR1"/>
<feature type="transmembrane region" description="Helical" evidence="8">
    <location>
        <begin position="963"/>
        <end position="985"/>
    </location>
</feature>
<evidence type="ECO:0000313" key="9">
    <source>
        <dbReference type="EMBL" id="VIO63882.1"/>
    </source>
</evidence>
<feature type="transmembrane region" description="Helical" evidence="8">
    <location>
        <begin position="900"/>
        <end position="919"/>
    </location>
</feature>
<dbReference type="Pfam" id="PF00106">
    <property type="entry name" value="adh_short"/>
    <property type="match status" value="1"/>
</dbReference>
<dbReference type="GO" id="GO:0016616">
    <property type="term" value="F:oxidoreductase activity, acting on the CH-OH group of donors, NAD or NADP as acceptor"/>
    <property type="evidence" value="ECO:0007669"/>
    <property type="project" value="TreeGrafter"/>
</dbReference>
<comment type="subcellular location">
    <subcellularLocation>
        <location evidence="1">Membrane</location>
        <topology evidence="1">Multi-pass membrane protein</topology>
    </subcellularLocation>
</comment>
<dbReference type="PANTHER" id="PTHR42760:SF127">
    <property type="entry name" value="3-KETOACYL-ACYL CARRIER PROTEIN REDUCTASE-RELATED"/>
    <property type="match status" value="1"/>
</dbReference>
<accession>A0A4E9ELR1</accession>
<dbReference type="EMBL" id="CAAKMV010000185">
    <property type="protein sequence ID" value="VIO63882.1"/>
    <property type="molecule type" value="Genomic_DNA"/>
</dbReference>
<proteinExistence type="inferred from homology"/>
<dbReference type="GO" id="GO:0048038">
    <property type="term" value="F:quinone binding"/>
    <property type="evidence" value="ECO:0007669"/>
    <property type="project" value="TreeGrafter"/>
</dbReference>
<dbReference type="Gene3D" id="3.40.50.720">
    <property type="entry name" value="NAD(P)-binding Rossmann-like Domain"/>
    <property type="match status" value="2"/>
</dbReference>
<feature type="transmembrane region" description="Helical" evidence="8">
    <location>
        <begin position="926"/>
        <end position="943"/>
    </location>
</feature>
<dbReference type="SUPFAM" id="SSF51735">
    <property type="entry name" value="NAD(P)-binding Rossmann-fold domains"/>
    <property type="match status" value="2"/>
</dbReference>
<comment type="similarity">
    <text evidence="3">Belongs to the paxB family.</text>
</comment>
<dbReference type="InterPro" id="IPR036291">
    <property type="entry name" value="NAD(P)-bd_dom_sf"/>
</dbReference>
<evidence type="ECO:0000256" key="1">
    <source>
        <dbReference type="ARBA" id="ARBA00004141"/>
    </source>
</evidence>
<dbReference type="InterPro" id="IPR039020">
    <property type="entry name" value="PaxB-like"/>
</dbReference>
<dbReference type="FunFam" id="3.40.50.720:FF:000084">
    <property type="entry name" value="Short-chain dehydrogenase reductase"/>
    <property type="match status" value="1"/>
</dbReference>
<dbReference type="CDD" id="cd05233">
    <property type="entry name" value="SDR_c"/>
    <property type="match status" value="1"/>
</dbReference>
<dbReference type="InterPro" id="IPR002347">
    <property type="entry name" value="SDR_fam"/>
</dbReference>
<keyword evidence="4 8" id="KW-0812">Transmembrane</keyword>
<dbReference type="Pfam" id="PF25129">
    <property type="entry name" value="Pyr4-TMTC"/>
    <property type="match status" value="1"/>
</dbReference>
<reference evidence="9" key="1">
    <citation type="submission" date="2019-04" db="EMBL/GenBank/DDBJ databases">
        <authorList>
            <person name="Melise S."/>
            <person name="Noan J."/>
            <person name="Okalmin O."/>
        </authorList>
    </citation>
    <scope>NUCLEOTIDE SEQUENCE</scope>
    <source>
        <strain evidence="9">FN9</strain>
    </source>
</reference>
<keyword evidence="7 8" id="KW-0472">Membrane</keyword>
<feature type="transmembrane region" description="Helical" evidence="8">
    <location>
        <begin position="774"/>
        <end position="794"/>
    </location>
</feature>
<dbReference type="PANTHER" id="PTHR42760">
    <property type="entry name" value="SHORT-CHAIN DEHYDROGENASES/REDUCTASES FAMILY MEMBER"/>
    <property type="match status" value="1"/>
</dbReference>
<evidence type="ECO:0000256" key="6">
    <source>
        <dbReference type="ARBA" id="ARBA00022989"/>
    </source>
</evidence>
<comment type="similarity">
    <text evidence="2">Belongs to the short-chain dehydrogenases/reductases (SDR) family.</text>
</comment>
<dbReference type="GO" id="GO:0006633">
    <property type="term" value="P:fatty acid biosynthetic process"/>
    <property type="evidence" value="ECO:0007669"/>
    <property type="project" value="TreeGrafter"/>
</dbReference>
<evidence type="ECO:0000256" key="7">
    <source>
        <dbReference type="ARBA" id="ARBA00023136"/>
    </source>
</evidence>
<dbReference type="Pfam" id="PF13561">
    <property type="entry name" value="adh_short_C2"/>
    <property type="match status" value="1"/>
</dbReference>
<evidence type="ECO:0000256" key="4">
    <source>
        <dbReference type="ARBA" id="ARBA00022692"/>
    </source>
</evidence>
<dbReference type="GO" id="GO:0016020">
    <property type="term" value="C:membrane"/>
    <property type="evidence" value="ECO:0007669"/>
    <property type="project" value="UniProtKB-SubCell"/>
</dbReference>
<organism evidence="9">
    <name type="scientific">Gibberella zeae</name>
    <name type="common">Wheat head blight fungus</name>
    <name type="synonym">Fusarium graminearum</name>
    <dbReference type="NCBI Taxonomy" id="5518"/>
    <lineage>
        <taxon>Eukaryota</taxon>
        <taxon>Fungi</taxon>
        <taxon>Dikarya</taxon>
        <taxon>Ascomycota</taxon>
        <taxon>Pezizomycotina</taxon>
        <taxon>Sordariomycetes</taxon>
        <taxon>Hypocreomycetidae</taxon>
        <taxon>Hypocreales</taxon>
        <taxon>Nectriaceae</taxon>
        <taxon>Fusarium</taxon>
    </lineage>
</organism>
<feature type="transmembrane region" description="Helical" evidence="8">
    <location>
        <begin position="835"/>
        <end position="853"/>
    </location>
</feature>
<sequence length="1000" mass="109463">MSPLWVRRLCIRVVDSLYGSFLYLPLAILFLKRSVTGFGTGEWDESQIPKLDGKVAVVTGGNAGIGYYTVKHLASRGAKVYLGARSESRAKAAIKRLLEENPLIPQENVVWLRLDLANQSQVVDAAVELQSKEQRLDILVNNAGIDPYDYIRTADGFEMTMAVKYTNPAAAAQEESDVRVITVGSLLFFQKVSSSGEAYSSPTNQFTSPKDLDDPCASPGWENSCLGQAMRYGTTKLANVLFASELQRRMDEEDANIISLSLNPGTVRTDGAANVMPFMVRPLVRFLFTAPERGADTSLFAATAEEIKENSERWKGRYLDGPGRIKVPSLRARDAVAGRNLWNITEAAVYHIYLIKAVKLRTNKQHKQHMDMISGNVLAVINHILVAIRRVQVDGPEEHHDAEGKALTGGLSEGFVAATNGGATGNSWPSNGTEHVDSSILLLRISVTCPSATVPCNPSHTMSVLQTELPSLSGKTCLITGGAGGLGKAIAIAFLKAGSNVVICDINEERVKQTSAELEGMGSLLAKTVDITKLSEVQQLFDDISSKFVKLDILINNAAIMDRFEPVGDVDPELWDRVLAVNLTAPLLLSKLAVQGMLLQENTNGSIINIASGSAKAGWLAGKHPITMQTLKHGLIGLTKSTAAFYGTKGIRCNALMLGIIGGTNLNDAFQNGVHPEGRQKLGEILSGVRPLPCDVKDIAELCVSLATGPGWNVVNGAVIAVDRGWTSINLPLPVVTAYLSGYSNLLLNHTWYYHYTNMEVADPSRAPPEYKDVAWIADTCKLLMGIGWTTNYVGMIYKSLKDETYAMALMALCCNFAWELTYALIYPFGSDLEMYVHFSGLMLNCGVMYTAVKNAHREWGHSPLVLRNLPLIFIICVSGFMSGHVALAAQVGPSLAQAWSAYGCQLLLSVGGLCQLLCRGHSRGASYFLWFSRFFGSLVLVPQDILRYKYWRADHEYMGSPLYIWFVCIFLLLDGSYGICLWYVRRFERQTAVAHKKKK</sequence>